<evidence type="ECO:0000313" key="2">
    <source>
        <dbReference type="Proteomes" id="UP001364764"/>
    </source>
</evidence>
<geneLocation type="plasmid" evidence="1 2">
    <name>pY5S7-1</name>
</geneLocation>
<accession>A0ABD8B305</accession>
<keyword evidence="1" id="KW-0614">Plasmid</keyword>
<organism evidence="1 2">
    <name type="scientific">Paenibacillus amylolyticus</name>
    <dbReference type="NCBI Taxonomy" id="1451"/>
    <lineage>
        <taxon>Bacteria</taxon>
        <taxon>Bacillati</taxon>
        <taxon>Bacillota</taxon>
        <taxon>Bacilli</taxon>
        <taxon>Bacillales</taxon>
        <taxon>Paenibacillaceae</taxon>
        <taxon>Paenibacillus</taxon>
    </lineage>
</organism>
<protein>
    <submittedName>
        <fullName evidence="1">Uncharacterized protein</fullName>
    </submittedName>
</protein>
<reference evidence="1 2" key="1">
    <citation type="submission" date="2024-02" db="EMBL/GenBank/DDBJ databases">
        <title>Complete sequences of two Paenibacillus sp. strains and one Lysinibacillus strain isolated from the environment on STAA medium highlight biotechnological potential.</title>
        <authorList>
            <person name="Attere S.A."/>
            <person name="Piche L.C."/>
            <person name="Intertaglia L."/>
            <person name="Lami R."/>
            <person name="Charette S.J."/>
            <person name="Vincent A.T."/>
        </authorList>
    </citation>
    <scope>NUCLEOTIDE SEQUENCE [LARGE SCALE GENOMIC DNA]</scope>
    <source>
        <strain evidence="1 2">Y5S-7</strain>
        <plasmid evidence="1 2">pY5S7-1</plasmid>
    </source>
</reference>
<name>A0ABD8B305_PAEAM</name>
<gene>
    <name evidence="1" type="ORF">V6668_30870</name>
</gene>
<proteinExistence type="predicted"/>
<dbReference type="Proteomes" id="UP001364764">
    <property type="component" value="Plasmid pY5S7-1"/>
</dbReference>
<dbReference type="GeneID" id="93479973"/>
<dbReference type="EMBL" id="CP145893">
    <property type="protein sequence ID" value="WWP24053.1"/>
    <property type="molecule type" value="Genomic_DNA"/>
</dbReference>
<dbReference type="AlphaFoldDB" id="A0ABD8B305"/>
<evidence type="ECO:0000313" key="1">
    <source>
        <dbReference type="EMBL" id="WWP24053.1"/>
    </source>
</evidence>
<sequence length="144" mass="15916">MSKQFARTGGISEVMNKPLDNSILVEEIKAAILVECYPLVMSKKKEGSLKFSVRSGRLAINHVLEKKVLSPKTMDVCTGKAESSTPIGMSRKGLKTLVMILDSVLKENEPIDHATILVNYSVEENGEYADGELIVERGIHHARY</sequence>
<dbReference type="RefSeq" id="WP_100528080.1">
    <property type="nucleotide sequence ID" value="NZ_CP145893.1"/>
</dbReference>